<dbReference type="Gene3D" id="1.10.357.140">
    <property type="entry name" value="UbiA prenyltransferase"/>
    <property type="match status" value="1"/>
</dbReference>
<keyword evidence="3 6" id="KW-1133">Transmembrane helix</keyword>
<feature type="transmembrane region" description="Helical" evidence="6">
    <location>
        <begin position="247"/>
        <end position="266"/>
    </location>
</feature>
<evidence type="ECO:0000313" key="7">
    <source>
        <dbReference type="EMBL" id="TDD17330.1"/>
    </source>
</evidence>
<dbReference type="CDD" id="cd13956">
    <property type="entry name" value="PT_UbiA"/>
    <property type="match status" value="1"/>
</dbReference>
<dbReference type="Proteomes" id="UP000295172">
    <property type="component" value="Unassembled WGS sequence"/>
</dbReference>
<evidence type="ECO:0000256" key="2">
    <source>
        <dbReference type="ARBA" id="ARBA00022692"/>
    </source>
</evidence>
<feature type="transmembrane region" description="Helical" evidence="6">
    <location>
        <begin position="110"/>
        <end position="128"/>
    </location>
</feature>
<feature type="transmembrane region" description="Helical" evidence="6">
    <location>
        <begin position="134"/>
        <end position="151"/>
    </location>
</feature>
<reference evidence="7 8" key="1">
    <citation type="submission" date="2019-02" db="EMBL/GenBank/DDBJ databases">
        <title>Draft genome sequences of novel Actinobacteria.</title>
        <authorList>
            <person name="Sahin N."/>
            <person name="Ay H."/>
            <person name="Saygin H."/>
        </authorList>
    </citation>
    <scope>NUCLEOTIDE SEQUENCE [LARGE SCALE GENOMIC DNA]</scope>
    <source>
        <strain evidence="7 8">16K104</strain>
    </source>
</reference>
<keyword evidence="8" id="KW-1185">Reference proteome</keyword>
<gene>
    <name evidence="7" type="ORF">E1218_28150</name>
</gene>
<dbReference type="GO" id="GO:0016765">
    <property type="term" value="F:transferase activity, transferring alkyl or aryl (other than methyl) groups"/>
    <property type="evidence" value="ECO:0007669"/>
    <property type="project" value="InterPro"/>
</dbReference>
<evidence type="ECO:0000256" key="6">
    <source>
        <dbReference type="SAM" id="Phobius"/>
    </source>
</evidence>
<evidence type="ECO:0000256" key="5">
    <source>
        <dbReference type="SAM" id="MobiDB-lite"/>
    </source>
</evidence>
<dbReference type="GO" id="GO:0016020">
    <property type="term" value="C:membrane"/>
    <property type="evidence" value="ECO:0007669"/>
    <property type="project" value="UniProtKB-SubCell"/>
</dbReference>
<dbReference type="EMBL" id="SMKR01000156">
    <property type="protein sequence ID" value="TDD17330.1"/>
    <property type="molecule type" value="Genomic_DNA"/>
</dbReference>
<evidence type="ECO:0000256" key="1">
    <source>
        <dbReference type="ARBA" id="ARBA00004141"/>
    </source>
</evidence>
<evidence type="ECO:0008006" key="9">
    <source>
        <dbReference type="Google" id="ProtNLM"/>
    </source>
</evidence>
<feature type="transmembrane region" description="Helical" evidence="6">
    <location>
        <begin position="158"/>
        <end position="177"/>
    </location>
</feature>
<sequence>MNRDASQDPGSDARQDPARDARRGPGTVAATVRGLALACHPGPTVAVTALTTAVAWSAGRSPAGCLLVAATILTGHLSIGWSNDAIDAARDTIVNRQDKPVVRGLVSRRTLIVAAAVMLVLTVPVSLANGTAAGLMHLLFVACAWAYNLGLKSTAISWLPYAVAFGALPSFVTLGTTATWAPWWATAATALLGVGAHLANVVPDLADDLATGVRGWPQRLGRAARLLAPVPLAAATILLVAGPPGPAGVTGWITLGLVAVLLAVILTWKNAPFLVTIAVAAVSVAALVIRGDALVP</sequence>
<feature type="transmembrane region" description="Helical" evidence="6">
    <location>
        <begin position="273"/>
        <end position="291"/>
    </location>
</feature>
<comment type="caution">
    <text evidence="7">The sequence shown here is derived from an EMBL/GenBank/DDBJ whole genome shotgun (WGS) entry which is preliminary data.</text>
</comment>
<proteinExistence type="predicted"/>
<protein>
    <recommendedName>
        <fullName evidence="9">4-hydroxybenzoate polyprenyltransferase</fullName>
    </recommendedName>
</protein>
<accession>A0A4R4WQV2</accession>
<dbReference type="OrthoDB" id="3212588at2"/>
<evidence type="ECO:0000256" key="3">
    <source>
        <dbReference type="ARBA" id="ARBA00022989"/>
    </source>
</evidence>
<dbReference type="InterPro" id="IPR044878">
    <property type="entry name" value="UbiA_sf"/>
</dbReference>
<feature type="transmembrane region" description="Helical" evidence="6">
    <location>
        <begin position="183"/>
        <end position="202"/>
    </location>
</feature>
<feature type="region of interest" description="Disordered" evidence="5">
    <location>
        <begin position="1"/>
        <end position="25"/>
    </location>
</feature>
<feature type="compositionally biased region" description="Basic and acidic residues" evidence="5">
    <location>
        <begin position="1"/>
        <end position="23"/>
    </location>
</feature>
<dbReference type="InterPro" id="IPR000537">
    <property type="entry name" value="UbiA_prenyltransferase"/>
</dbReference>
<comment type="subcellular location">
    <subcellularLocation>
        <location evidence="1">Membrane</location>
        <topology evidence="1">Multi-pass membrane protein</topology>
    </subcellularLocation>
</comment>
<name>A0A4R4WQV2_9ACTN</name>
<evidence type="ECO:0000256" key="4">
    <source>
        <dbReference type="ARBA" id="ARBA00023136"/>
    </source>
</evidence>
<organism evidence="7 8">
    <name type="scientific">Kribbella turkmenica</name>
    <dbReference type="NCBI Taxonomy" id="2530375"/>
    <lineage>
        <taxon>Bacteria</taxon>
        <taxon>Bacillati</taxon>
        <taxon>Actinomycetota</taxon>
        <taxon>Actinomycetes</taxon>
        <taxon>Propionibacteriales</taxon>
        <taxon>Kribbellaceae</taxon>
        <taxon>Kribbella</taxon>
    </lineage>
</organism>
<feature type="transmembrane region" description="Helical" evidence="6">
    <location>
        <begin position="223"/>
        <end position="241"/>
    </location>
</feature>
<keyword evidence="2 6" id="KW-0812">Transmembrane</keyword>
<keyword evidence="4 6" id="KW-0472">Membrane</keyword>
<dbReference type="AlphaFoldDB" id="A0A4R4WQV2"/>
<dbReference type="Pfam" id="PF01040">
    <property type="entry name" value="UbiA"/>
    <property type="match status" value="1"/>
</dbReference>
<evidence type="ECO:0000313" key="8">
    <source>
        <dbReference type="Proteomes" id="UP000295172"/>
    </source>
</evidence>